<dbReference type="Gene3D" id="3.40.50.2300">
    <property type="match status" value="1"/>
</dbReference>
<dbReference type="GO" id="GO:0006355">
    <property type="term" value="P:regulation of DNA-templated transcription"/>
    <property type="evidence" value="ECO:0007669"/>
    <property type="project" value="InterPro"/>
</dbReference>
<protein>
    <submittedName>
        <fullName evidence="8">DNA-binding response regulator</fullName>
    </submittedName>
</protein>
<proteinExistence type="predicted"/>
<dbReference type="SMART" id="SM00448">
    <property type="entry name" value="REC"/>
    <property type="match status" value="1"/>
</dbReference>
<dbReference type="SMART" id="SM00421">
    <property type="entry name" value="HTH_LUXR"/>
    <property type="match status" value="1"/>
</dbReference>
<dbReference type="SUPFAM" id="SSF52172">
    <property type="entry name" value="CheY-like"/>
    <property type="match status" value="1"/>
</dbReference>
<evidence type="ECO:0000256" key="2">
    <source>
        <dbReference type="ARBA" id="ARBA00023015"/>
    </source>
</evidence>
<dbReference type="PRINTS" id="PR00038">
    <property type="entry name" value="HTHLUXR"/>
</dbReference>
<evidence type="ECO:0000313" key="9">
    <source>
        <dbReference type="Proteomes" id="UP000612899"/>
    </source>
</evidence>
<dbReference type="RefSeq" id="WP_203914359.1">
    <property type="nucleotide sequence ID" value="NZ_BONY01000101.1"/>
</dbReference>
<sequence length="220" mass="24329">MRVIVAEDGGLFHDYLVTTLPQHGLTVIGQAKTTAELMTLVHKDPPDVVTLDMMMPRQRAPADRAAGMDAAREIRASHPEVGILMLSNHGELSWVEAVLALGNGVGYQLKDRVDDMSALVQIIRTVASGGVRLDETLVSDLIRRPRINDPLADLLPRERQVLTLMAKGWSNSAIAWNLNYSVKVIEEVVSAIYRKLDIHPDDGINKRVQAVLAFLRWGPQ</sequence>
<dbReference type="AlphaFoldDB" id="A0A8J3QJR0"/>
<evidence type="ECO:0000256" key="4">
    <source>
        <dbReference type="ARBA" id="ARBA00023163"/>
    </source>
</evidence>
<keyword evidence="3 8" id="KW-0238">DNA-binding</keyword>
<dbReference type="GO" id="GO:0003677">
    <property type="term" value="F:DNA binding"/>
    <property type="evidence" value="ECO:0007669"/>
    <property type="project" value="UniProtKB-KW"/>
</dbReference>
<gene>
    <name evidence="8" type="ORF">Rhe02_87100</name>
</gene>
<dbReference type="InterPro" id="IPR000792">
    <property type="entry name" value="Tscrpt_reg_LuxR_C"/>
</dbReference>
<keyword evidence="1 5" id="KW-0597">Phosphoprotein</keyword>
<dbReference type="Pfam" id="PF00196">
    <property type="entry name" value="GerE"/>
    <property type="match status" value="1"/>
</dbReference>
<evidence type="ECO:0000256" key="1">
    <source>
        <dbReference type="ARBA" id="ARBA00022553"/>
    </source>
</evidence>
<dbReference type="EMBL" id="BONY01000101">
    <property type="protein sequence ID" value="GIH10643.1"/>
    <property type="molecule type" value="Genomic_DNA"/>
</dbReference>
<dbReference type="InterPro" id="IPR011006">
    <property type="entry name" value="CheY-like_superfamily"/>
</dbReference>
<comment type="caution">
    <text evidence="8">The sequence shown here is derived from an EMBL/GenBank/DDBJ whole genome shotgun (WGS) entry which is preliminary data.</text>
</comment>
<dbReference type="CDD" id="cd06170">
    <property type="entry name" value="LuxR_C_like"/>
    <property type="match status" value="1"/>
</dbReference>
<dbReference type="Proteomes" id="UP000612899">
    <property type="component" value="Unassembled WGS sequence"/>
</dbReference>
<dbReference type="GO" id="GO:0000160">
    <property type="term" value="P:phosphorelay signal transduction system"/>
    <property type="evidence" value="ECO:0007669"/>
    <property type="project" value="InterPro"/>
</dbReference>
<feature type="modified residue" description="4-aspartylphosphate" evidence="5">
    <location>
        <position position="52"/>
    </location>
</feature>
<dbReference type="CDD" id="cd17535">
    <property type="entry name" value="REC_NarL-like"/>
    <property type="match status" value="1"/>
</dbReference>
<evidence type="ECO:0000259" key="7">
    <source>
        <dbReference type="PROSITE" id="PS50110"/>
    </source>
</evidence>
<accession>A0A8J3QJR0</accession>
<reference evidence="8" key="1">
    <citation type="submission" date="2021-01" db="EMBL/GenBank/DDBJ databases">
        <title>Whole genome shotgun sequence of Rhizocola hellebori NBRC 109834.</title>
        <authorList>
            <person name="Komaki H."/>
            <person name="Tamura T."/>
        </authorList>
    </citation>
    <scope>NUCLEOTIDE SEQUENCE</scope>
    <source>
        <strain evidence="8">NBRC 109834</strain>
    </source>
</reference>
<evidence type="ECO:0000256" key="5">
    <source>
        <dbReference type="PROSITE-ProRule" id="PRU00169"/>
    </source>
</evidence>
<keyword evidence="9" id="KW-1185">Reference proteome</keyword>
<dbReference type="InterPro" id="IPR039420">
    <property type="entry name" value="WalR-like"/>
</dbReference>
<dbReference type="InterPro" id="IPR016032">
    <property type="entry name" value="Sig_transdc_resp-reg_C-effctor"/>
</dbReference>
<evidence type="ECO:0000313" key="8">
    <source>
        <dbReference type="EMBL" id="GIH10643.1"/>
    </source>
</evidence>
<evidence type="ECO:0000256" key="3">
    <source>
        <dbReference type="ARBA" id="ARBA00023125"/>
    </source>
</evidence>
<dbReference type="InterPro" id="IPR058245">
    <property type="entry name" value="NreC/VraR/RcsB-like_REC"/>
</dbReference>
<keyword evidence="2" id="KW-0805">Transcription regulation</keyword>
<dbReference type="PANTHER" id="PTHR43214">
    <property type="entry name" value="TWO-COMPONENT RESPONSE REGULATOR"/>
    <property type="match status" value="1"/>
</dbReference>
<dbReference type="PROSITE" id="PS50043">
    <property type="entry name" value="HTH_LUXR_2"/>
    <property type="match status" value="1"/>
</dbReference>
<dbReference type="PROSITE" id="PS50110">
    <property type="entry name" value="RESPONSE_REGULATORY"/>
    <property type="match status" value="1"/>
</dbReference>
<name>A0A8J3QJR0_9ACTN</name>
<dbReference type="PANTHER" id="PTHR43214:SF24">
    <property type="entry name" value="TRANSCRIPTIONAL REGULATORY PROTEIN NARL-RELATED"/>
    <property type="match status" value="1"/>
</dbReference>
<evidence type="ECO:0000259" key="6">
    <source>
        <dbReference type="PROSITE" id="PS50043"/>
    </source>
</evidence>
<organism evidence="8 9">
    <name type="scientific">Rhizocola hellebori</name>
    <dbReference type="NCBI Taxonomy" id="1392758"/>
    <lineage>
        <taxon>Bacteria</taxon>
        <taxon>Bacillati</taxon>
        <taxon>Actinomycetota</taxon>
        <taxon>Actinomycetes</taxon>
        <taxon>Micromonosporales</taxon>
        <taxon>Micromonosporaceae</taxon>
        <taxon>Rhizocola</taxon>
    </lineage>
</organism>
<feature type="domain" description="HTH luxR-type" evidence="6">
    <location>
        <begin position="147"/>
        <end position="217"/>
    </location>
</feature>
<dbReference type="Pfam" id="PF00072">
    <property type="entry name" value="Response_reg"/>
    <property type="match status" value="1"/>
</dbReference>
<keyword evidence="4" id="KW-0804">Transcription</keyword>
<feature type="domain" description="Response regulatory" evidence="7">
    <location>
        <begin position="2"/>
        <end position="125"/>
    </location>
</feature>
<dbReference type="InterPro" id="IPR001789">
    <property type="entry name" value="Sig_transdc_resp-reg_receiver"/>
</dbReference>
<dbReference type="SUPFAM" id="SSF46894">
    <property type="entry name" value="C-terminal effector domain of the bipartite response regulators"/>
    <property type="match status" value="1"/>
</dbReference>